<feature type="transmembrane region" description="Helical" evidence="9">
    <location>
        <begin position="346"/>
        <end position="368"/>
    </location>
</feature>
<feature type="transmembrane region" description="Helical" evidence="9">
    <location>
        <begin position="151"/>
        <end position="172"/>
    </location>
</feature>
<feature type="transmembrane region" description="Helical" evidence="9">
    <location>
        <begin position="259"/>
        <end position="282"/>
    </location>
</feature>
<accession>A0A497JG52</accession>
<sequence length="420" mass="46887">MIVSYSLRDLRIVLRDVGEVLRLAASAFIVPLIVSVLFLEFRTMPEVIFYYAIAGLITFLIGIILKTLFKSEDKTTFKHAFLIIVLVWLIFVGLAALPFSWILGMPFLDAYFESMSALTTTGLSIMMAPTESSSVALLDIAPLSLIFWRSFLSWVGGIGIVVLALMGLFGYYTKASKLIIAEGREERLKANLINSVREIWTIYTIMTIIGTAMLYLSGMDPFNALNYSMSAISTTGMSTTSVGLTGQNSGWLNESMHNFWVDISLIIIMAMGETSFYVHYLFRKKNYRAYFEDAEFKTLLVIGFISALFIIPKLGIENGIFYAFSAITCGGFDIVPTSIVRMWPEFVKLVLIVAMFIGGSSGSTAGGIKISRLLIFLKSIGWKAKQVLLPKDSFFPKKFEGRNLSEEEIAEVNLFILLYT</sequence>
<evidence type="ECO:0000256" key="8">
    <source>
        <dbReference type="ARBA" id="ARBA00023136"/>
    </source>
</evidence>
<evidence type="ECO:0000313" key="11">
    <source>
        <dbReference type="Proteomes" id="UP000277633"/>
    </source>
</evidence>
<evidence type="ECO:0000256" key="7">
    <source>
        <dbReference type="ARBA" id="ARBA00023065"/>
    </source>
</evidence>
<keyword evidence="3" id="KW-0813">Transport</keyword>
<dbReference type="GO" id="GO:0005886">
    <property type="term" value="C:plasma membrane"/>
    <property type="evidence" value="ECO:0007669"/>
    <property type="project" value="UniProtKB-SubCell"/>
</dbReference>
<feature type="transmembrane region" description="Helical" evidence="9">
    <location>
        <begin position="81"/>
        <end position="103"/>
    </location>
</feature>
<dbReference type="AlphaFoldDB" id="A0A497JG52"/>
<evidence type="ECO:0000313" key="10">
    <source>
        <dbReference type="EMBL" id="RLG69567.1"/>
    </source>
</evidence>
<feature type="transmembrane region" description="Helical" evidence="9">
    <location>
        <begin position="320"/>
        <end position="339"/>
    </location>
</feature>
<dbReference type="InterPro" id="IPR003445">
    <property type="entry name" value="Cat_transpt"/>
</dbReference>
<evidence type="ECO:0000256" key="5">
    <source>
        <dbReference type="ARBA" id="ARBA00022692"/>
    </source>
</evidence>
<dbReference type="Proteomes" id="UP000277633">
    <property type="component" value="Unassembled WGS sequence"/>
</dbReference>
<keyword evidence="4" id="KW-1003">Cell membrane</keyword>
<keyword evidence="5 9" id="KW-0812">Transmembrane</keyword>
<evidence type="ECO:0000256" key="6">
    <source>
        <dbReference type="ARBA" id="ARBA00022989"/>
    </source>
</evidence>
<feature type="transmembrane region" description="Helical" evidence="9">
    <location>
        <begin position="199"/>
        <end position="218"/>
    </location>
</feature>
<feature type="transmembrane region" description="Helical" evidence="9">
    <location>
        <begin position="47"/>
        <end position="69"/>
    </location>
</feature>
<feature type="transmembrane region" description="Helical" evidence="9">
    <location>
        <begin position="294"/>
        <end position="314"/>
    </location>
</feature>
<gene>
    <name evidence="10" type="ORF">DRO07_02060</name>
</gene>
<comment type="similarity">
    <text evidence="2">Belongs to the TrkH potassium transport family.</text>
</comment>
<dbReference type="Pfam" id="PF02386">
    <property type="entry name" value="TrkH"/>
    <property type="match status" value="1"/>
</dbReference>
<feature type="non-terminal residue" evidence="10">
    <location>
        <position position="420"/>
    </location>
</feature>
<proteinExistence type="inferred from homology"/>
<evidence type="ECO:0000256" key="1">
    <source>
        <dbReference type="ARBA" id="ARBA00004651"/>
    </source>
</evidence>
<evidence type="ECO:0008006" key="12">
    <source>
        <dbReference type="Google" id="ProtNLM"/>
    </source>
</evidence>
<evidence type="ECO:0000256" key="9">
    <source>
        <dbReference type="SAM" id="Phobius"/>
    </source>
</evidence>
<dbReference type="EMBL" id="QMWO01000065">
    <property type="protein sequence ID" value="RLG69567.1"/>
    <property type="molecule type" value="Genomic_DNA"/>
</dbReference>
<protein>
    <recommendedName>
        <fullName evidence="12">TrkH family potassium uptake protein</fullName>
    </recommendedName>
</protein>
<dbReference type="PANTHER" id="PTHR32024:SF2">
    <property type="entry name" value="TRK SYSTEM POTASSIUM UPTAKE PROTEIN TRKG-RELATED"/>
    <property type="match status" value="1"/>
</dbReference>
<feature type="transmembrane region" description="Helical" evidence="9">
    <location>
        <begin position="20"/>
        <end position="41"/>
    </location>
</feature>
<name>A0A497JG52_9ARCH</name>
<reference evidence="10 11" key="1">
    <citation type="submission" date="2018-06" db="EMBL/GenBank/DDBJ databases">
        <title>Extensive metabolic versatility and redundancy in microbially diverse, dynamic hydrothermal sediments.</title>
        <authorList>
            <person name="Dombrowski N."/>
            <person name="Teske A."/>
            <person name="Baker B.J."/>
        </authorList>
    </citation>
    <scope>NUCLEOTIDE SEQUENCE [LARGE SCALE GENOMIC DNA]</scope>
    <source>
        <strain evidence="10">B9_G13</strain>
    </source>
</reference>
<keyword evidence="6 9" id="KW-1133">Transmembrane helix</keyword>
<keyword evidence="8 9" id="KW-0472">Membrane</keyword>
<evidence type="ECO:0000256" key="2">
    <source>
        <dbReference type="ARBA" id="ARBA00009137"/>
    </source>
</evidence>
<dbReference type="PANTHER" id="PTHR32024">
    <property type="entry name" value="TRK SYSTEM POTASSIUM UPTAKE PROTEIN TRKG-RELATED"/>
    <property type="match status" value="1"/>
</dbReference>
<dbReference type="GO" id="GO:0008324">
    <property type="term" value="F:monoatomic cation transmembrane transporter activity"/>
    <property type="evidence" value="ECO:0007669"/>
    <property type="project" value="InterPro"/>
</dbReference>
<organism evidence="10 11">
    <name type="scientific">Candidatus Iainarchaeum sp</name>
    <dbReference type="NCBI Taxonomy" id="3101447"/>
    <lineage>
        <taxon>Archaea</taxon>
        <taxon>Candidatus Iainarchaeota</taxon>
        <taxon>Candidatus Iainarchaeia</taxon>
        <taxon>Candidatus Iainarchaeales</taxon>
        <taxon>Candidatus Iainarchaeaceae</taxon>
        <taxon>Candidatus Iainarchaeum</taxon>
    </lineage>
</organism>
<dbReference type="GO" id="GO:0030001">
    <property type="term" value="P:metal ion transport"/>
    <property type="evidence" value="ECO:0007669"/>
    <property type="project" value="UniProtKB-ARBA"/>
</dbReference>
<comment type="caution">
    <text evidence="10">The sequence shown here is derived from an EMBL/GenBank/DDBJ whole genome shotgun (WGS) entry which is preliminary data.</text>
</comment>
<evidence type="ECO:0000256" key="3">
    <source>
        <dbReference type="ARBA" id="ARBA00022448"/>
    </source>
</evidence>
<keyword evidence="7" id="KW-0406">Ion transport</keyword>
<evidence type="ECO:0000256" key="4">
    <source>
        <dbReference type="ARBA" id="ARBA00022475"/>
    </source>
</evidence>
<comment type="subcellular location">
    <subcellularLocation>
        <location evidence="1">Cell membrane</location>
        <topology evidence="1">Multi-pass membrane protein</topology>
    </subcellularLocation>
</comment>